<feature type="domain" description="Cyclic GMP-AMP synthase DncV-like nucleotidyltransferase" evidence="12">
    <location>
        <begin position="57"/>
        <end position="138"/>
    </location>
</feature>
<evidence type="ECO:0000313" key="14">
    <source>
        <dbReference type="Proteomes" id="UP000268094"/>
    </source>
</evidence>
<keyword evidence="5" id="KW-0067">ATP-binding</keyword>
<keyword evidence="1 13" id="KW-0808">Transferase</keyword>
<sequence>MANVQNQLIEFDKKIRLGWNTEGKTLREKRDIILEKLRTGFAEMRKEGKEVPSFSDFNQGSYQMDTGIWPADGDYDIDVGLRFNCSKGDYENPADLKILVADVLEGHTVLGTKVKKSCVTVIYRLDGEQAYHVDLAVYAYEDPDSSQKRLFLAKGQRGSDEDNRWWEESDPQGLTTWVENRFKDEQRAQFLRVIRALKRWKTEKFKTDGSNAPSGIGLTVAAGMWFQPEVHVDAYAGRTNVDDLRAMRTFVKKMVEQFQWIGVNEEDNSPLYRLTVQVPVAPGLDIFERMSDGQMTTFRDRLVQLRDRLEEVTNEPDTVRACQLMRQHFGEEFPVPDKKDTGSGGGRAIVSSGISA</sequence>
<dbReference type="GO" id="GO:0005524">
    <property type="term" value="F:ATP binding"/>
    <property type="evidence" value="ECO:0007669"/>
    <property type="project" value="UniProtKB-KW"/>
</dbReference>
<evidence type="ECO:0000256" key="3">
    <source>
        <dbReference type="ARBA" id="ARBA00022723"/>
    </source>
</evidence>
<evidence type="ECO:0000256" key="10">
    <source>
        <dbReference type="ARBA" id="ARBA00048304"/>
    </source>
</evidence>
<name>A0A3A8J0X4_9BACT</name>
<proteinExistence type="predicted"/>
<evidence type="ECO:0000256" key="11">
    <source>
        <dbReference type="SAM" id="MobiDB-lite"/>
    </source>
</evidence>
<evidence type="ECO:0000256" key="8">
    <source>
        <dbReference type="ARBA" id="ARBA00023118"/>
    </source>
</evidence>
<dbReference type="GO" id="GO:0046872">
    <property type="term" value="F:metal ion binding"/>
    <property type="evidence" value="ECO:0007669"/>
    <property type="project" value="UniProtKB-KW"/>
</dbReference>
<dbReference type="CDD" id="cd05400">
    <property type="entry name" value="NT_2-5OAS_ClassI-CCAase"/>
    <property type="match status" value="1"/>
</dbReference>
<dbReference type="Pfam" id="PF21654">
    <property type="entry name" value="DncV-like_NTFase"/>
    <property type="match status" value="1"/>
</dbReference>
<dbReference type="AlphaFoldDB" id="A0A3A8J0X4"/>
<keyword evidence="6" id="KW-0460">Magnesium</keyword>
<keyword evidence="4" id="KW-0547">Nucleotide-binding</keyword>
<gene>
    <name evidence="13" type="ORF">D7V88_12870</name>
</gene>
<keyword evidence="7" id="KW-0546">Nucleotide metabolism</keyword>
<evidence type="ECO:0000256" key="9">
    <source>
        <dbReference type="ARBA" id="ARBA00044145"/>
    </source>
</evidence>
<dbReference type="EMBL" id="RAVZ01000069">
    <property type="protein sequence ID" value="RKG89312.1"/>
    <property type="molecule type" value="Genomic_DNA"/>
</dbReference>
<accession>A0A3A8J0X4</accession>
<evidence type="ECO:0000313" key="13">
    <source>
        <dbReference type="EMBL" id="RKG89312.1"/>
    </source>
</evidence>
<dbReference type="GO" id="GO:0051607">
    <property type="term" value="P:defense response to virus"/>
    <property type="evidence" value="ECO:0007669"/>
    <property type="project" value="UniProtKB-KW"/>
</dbReference>
<comment type="caution">
    <text evidence="13">The sequence shown here is derived from an EMBL/GenBank/DDBJ whole genome shotgun (WGS) entry which is preliminary data.</text>
</comment>
<feature type="region of interest" description="Disordered" evidence="11">
    <location>
        <begin position="333"/>
        <end position="356"/>
    </location>
</feature>
<evidence type="ECO:0000256" key="6">
    <source>
        <dbReference type="ARBA" id="ARBA00022842"/>
    </source>
</evidence>
<dbReference type="Proteomes" id="UP000268094">
    <property type="component" value="Unassembled WGS sequence"/>
</dbReference>
<comment type="catalytic activity">
    <reaction evidence="10">
        <text>GTP + ATP = 3',3'-cGAMP + 2 diphosphate</text>
        <dbReference type="Rhea" id="RHEA:35647"/>
        <dbReference type="ChEBI" id="CHEBI:30616"/>
        <dbReference type="ChEBI" id="CHEBI:33019"/>
        <dbReference type="ChEBI" id="CHEBI:37565"/>
        <dbReference type="ChEBI" id="CHEBI:71501"/>
    </reaction>
    <physiologicalReaction direction="left-to-right" evidence="10">
        <dbReference type="Rhea" id="RHEA:35648"/>
    </physiologicalReaction>
</comment>
<reference evidence="14" key="1">
    <citation type="submission" date="2018-09" db="EMBL/GenBank/DDBJ databases">
        <authorList>
            <person name="Livingstone P.G."/>
            <person name="Whitworth D.E."/>
        </authorList>
    </citation>
    <scope>NUCLEOTIDE SEQUENCE [LARGE SCALE GENOMIC DNA]</scope>
    <source>
        <strain evidence="14">CA054A</strain>
    </source>
</reference>
<dbReference type="OrthoDB" id="5569081at2"/>
<keyword evidence="14" id="KW-1185">Reference proteome</keyword>
<evidence type="ECO:0000256" key="4">
    <source>
        <dbReference type="ARBA" id="ARBA00022741"/>
    </source>
</evidence>
<dbReference type="GO" id="GO:0009117">
    <property type="term" value="P:nucleotide metabolic process"/>
    <property type="evidence" value="ECO:0007669"/>
    <property type="project" value="UniProtKB-KW"/>
</dbReference>
<evidence type="ECO:0000256" key="5">
    <source>
        <dbReference type="ARBA" id="ARBA00022840"/>
    </source>
</evidence>
<organism evidence="13 14">
    <name type="scientific">Corallococcus terminator</name>
    <dbReference type="NCBI Taxonomy" id="2316733"/>
    <lineage>
        <taxon>Bacteria</taxon>
        <taxon>Pseudomonadati</taxon>
        <taxon>Myxococcota</taxon>
        <taxon>Myxococcia</taxon>
        <taxon>Myxococcales</taxon>
        <taxon>Cystobacterineae</taxon>
        <taxon>Myxococcaceae</taxon>
        <taxon>Corallococcus</taxon>
    </lineage>
</organism>
<evidence type="ECO:0000259" key="12">
    <source>
        <dbReference type="Pfam" id="PF21654"/>
    </source>
</evidence>
<keyword evidence="3" id="KW-0479">Metal-binding</keyword>
<evidence type="ECO:0000256" key="2">
    <source>
        <dbReference type="ARBA" id="ARBA00022695"/>
    </source>
</evidence>
<protein>
    <recommendedName>
        <fullName evidence="9">Cyclic GMP-AMP synthase</fullName>
    </recommendedName>
</protein>
<dbReference type="InterPro" id="IPR048445">
    <property type="entry name" value="DncV-like_NTFase"/>
</dbReference>
<evidence type="ECO:0000256" key="7">
    <source>
        <dbReference type="ARBA" id="ARBA00023080"/>
    </source>
</evidence>
<dbReference type="GO" id="GO:0016779">
    <property type="term" value="F:nucleotidyltransferase activity"/>
    <property type="evidence" value="ECO:0007669"/>
    <property type="project" value="UniProtKB-KW"/>
</dbReference>
<keyword evidence="8" id="KW-0051">Antiviral defense</keyword>
<keyword evidence="2" id="KW-0548">Nucleotidyltransferase</keyword>
<dbReference type="RefSeq" id="WP_120540928.1">
    <property type="nucleotide sequence ID" value="NZ_RAVZ01000069.1"/>
</dbReference>
<evidence type="ECO:0000256" key="1">
    <source>
        <dbReference type="ARBA" id="ARBA00022679"/>
    </source>
</evidence>
<dbReference type="InterPro" id="IPR006116">
    <property type="entry name" value="NT_2-5OAS_ClassI-CCAase"/>
</dbReference>